<sequence>MGDVAVQQPGVDQCTAGIQTRQPDAADLAGGRIGDVAGMDADVGAGQLAAVIQIALHGQAERAVGYHLTTVACRHRRSRGYGGSAACRPPACRHC</sequence>
<name>A0A9P7C0W7_9FUNG</name>
<keyword evidence="2" id="KW-1185">Reference proteome</keyword>
<evidence type="ECO:0000313" key="1">
    <source>
        <dbReference type="EMBL" id="KAG1531000.1"/>
    </source>
</evidence>
<organism evidence="1 2">
    <name type="scientific">Rhizopus delemar</name>
    <dbReference type="NCBI Taxonomy" id="936053"/>
    <lineage>
        <taxon>Eukaryota</taxon>
        <taxon>Fungi</taxon>
        <taxon>Fungi incertae sedis</taxon>
        <taxon>Mucoromycota</taxon>
        <taxon>Mucoromycotina</taxon>
        <taxon>Mucoromycetes</taxon>
        <taxon>Mucorales</taxon>
        <taxon>Mucorineae</taxon>
        <taxon>Rhizopodaceae</taxon>
        <taxon>Rhizopus</taxon>
    </lineage>
</organism>
<accession>A0A9P7C0W7</accession>
<gene>
    <name evidence="1" type="ORF">G6F50_016955</name>
</gene>
<dbReference type="AlphaFoldDB" id="A0A9P7C0W7"/>
<reference evidence="1 2" key="1">
    <citation type="journal article" date="2020" name="Microb. Genom.">
        <title>Genetic diversity of clinical and environmental Mucorales isolates obtained from an investigation of mucormycosis cases among solid organ transplant recipients.</title>
        <authorList>
            <person name="Nguyen M.H."/>
            <person name="Kaul D."/>
            <person name="Muto C."/>
            <person name="Cheng S.J."/>
            <person name="Richter R.A."/>
            <person name="Bruno V.M."/>
            <person name="Liu G."/>
            <person name="Beyhan S."/>
            <person name="Sundermann A.J."/>
            <person name="Mounaud S."/>
            <person name="Pasculle A.W."/>
            <person name="Nierman W.C."/>
            <person name="Driscoll E."/>
            <person name="Cumbie R."/>
            <person name="Clancy C.J."/>
            <person name="Dupont C.L."/>
        </authorList>
    </citation>
    <scope>NUCLEOTIDE SEQUENCE [LARGE SCALE GENOMIC DNA]</scope>
    <source>
        <strain evidence="1 2">GL24</strain>
    </source>
</reference>
<dbReference type="EMBL" id="JAANIU010011496">
    <property type="protein sequence ID" value="KAG1531000.1"/>
    <property type="molecule type" value="Genomic_DNA"/>
</dbReference>
<protein>
    <submittedName>
        <fullName evidence="1">Uncharacterized protein</fullName>
    </submittedName>
</protein>
<dbReference type="Proteomes" id="UP000740926">
    <property type="component" value="Unassembled WGS sequence"/>
</dbReference>
<proteinExistence type="predicted"/>
<comment type="caution">
    <text evidence="1">The sequence shown here is derived from an EMBL/GenBank/DDBJ whole genome shotgun (WGS) entry which is preliminary data.</text>
</comment>
<evidence type="ECO:0000313" key="2">
    <source>
        <dbReference type="Proteomes" id="UP000740926"/>
    </source>
</evidence>